<reference evidence="1" key="1">
    <citation type="submission" date="2023-06" db="EMBL/GenBank/DDBJ databases">
        <title>Genome-scale phylogeny and comparative genomics of the fungal order Sordariales.</title>
        <authorList>
            <consortium name="Lawrence Berkeley National Laboratory"/>
            <person name="Hensen N."/>
            <person name="Bonometti L."/>
            <person name="Westerberg I."/>
            <person name="Brannstrom I.O."/>
            <person name="Guillou S."/>
            <person name="Cros-Aarteil S."/>
            <person name="Calhoun S."/>
            <person name="Haridas S."/>
            <person name="Kuo A."/>
            <person name="Mondo S."/>
            <person name="Pangilinan J."/>
            <person name="Riley R."/>
            <person name="Labutti K."/>
            <person name="Andreopoulos B."/>
            <person name="Lipzen A."/>
            <person name="Chen C."/>
            <person name="Yanf M."/>
            <person name="Daum C."/>
            <person name="Ng V."/>
            <person name="Clum A."/>
            <person name="Steindorff A."/>
            <person name="Ohm R."/>
            <person name="Martin F."/>
            <person name="Silar P."/>
            <person name="Natvig D."/>
            <person name="Lalanne C."/>
            <person name="Gautier V."/>
            <person name="Ament-Velasquez S.L."/>
            <person name="Kruys A."/>
            <person name="Hutchinson M.I."/>
            <person name="Powell A.J."/>
            <person name="Barry K."/>
            <person name="Miller A.N."/>
            <person name="Grigoriev I.V."/>
            <person name="Debuchy R."/>
            <person name="Gladieux P."/>
            <person name="Thoren M.H."/>
            <person name="Johannesson H."/>
        </authorList>
    </citation>
    <scope>NUCLEOTIDE SEQUENCE</scope>
    <source>
        <strain evidence="1">SMH2532-1</strain>
    </source>
</reference>
<proteinExistence type="predicted"/>
<dbReference type="EMBL" id="JAULSV010000004">
    <property type="protein sequence ID" value="KAK0645813.1"/>
    <property type="molecule type" value="Genomic_DNA"/>
</dbReference>
<sequence>MSLLHLPNETLVQVAEDVGASGVKVHLVNLGQTCKRLSQIVQPIIYRVISIYWPTSNYRAHQNRPCDLRYVKSPFFVPPFGSFLAARCLWGSTHLRDIFLPPDCLEGK</sequence>
<organism evidence="1 2">
    <name type="scientific">Cercophora newfieldiana</name>
    <dbReference type="NCBI Taxonomy" id="92897"/>
    <lineage>
        <taxon>Eukaryota</taxon>
        <taxon>Fungi</taxon>
        <taxon>Dikarya</taxon>
        <taxon>Ascomycota</taxon>
        <taxon>Pezizomycotina</taxon>
        <taxon>Sordariomycetes</taxon>
        <taxon>Sordariomycetidae</taxon>
        <taxon>Sordariales</taxon>
        <taxon>Lasiosphaeriaceae</taxon>
        <taxon>Cercophora</taxon>
    </lineage>
</organism>
<accession>A0AA39Y4J2</accession>
<name>A0AA39Y4J2_9PEZI</name>
<gene>
    <name evidence="1" type="ORF">B0T16DRAFT_147177</name>
</gene>
<comment type="caution">
    <text evidence="1">The sequence shown here is derived from an EMBL/GenBank/DDBJ whole genome shotgun (WGS) entry which is preliminary data.</text>
</comment>
<dbReference type="Proteomes" id="UP001174936">
    <property type="component" value="Unassembled WGS sequence"/>
</dbReference>
<protein>
    <recommendedName>
        <fullName evidence="3">F-box domain-containing protein</fullName>
    </recommendedName>
</protein>
<evidence type="ECO:0000313" key="2">
    <source>
        <dbReference type="Proteomes" id="UP001174936"/>
    </source>
</evidence>
<evidence type="ECO:0008006" key="3">
    <source>
        <dbReference type="Google" id="ProtNLM"/>
    </source>
</evidence>
<keyword evidence="2" id="KW-1185">Reference proteome</keyword>
<dbReference type="AlphaFoldDB" id="A0AA39Y4J2"/>
<evidence type="ECO:0000313" key="1">
    <source>
        <dbReference type="EMBL" id="KAK0645813.1"/>
    </source>
</evidence>